<dbReference type="Proteomes" id="UP000248918">
    <property type="component" value="Unassembled WGS sequence"/>
</dbReference>
<dbReference type="AlphaFoldDB" id="A0A329BIE6"/>
<organism evidence="1 2">
    <name type="scientific">Paraburkholderia bryophila</name>
    <dbReference type="NCBI Taxonomy" id="420952"/>
    <lineage>
        <taxon>Bacteria</taxon>
        <taxon>Pseudomonadati</taxon>
        <taxon>Pseudomonadota</taxon>
        <taxon>Betaproteobacteria</taxon>
        <taxon>Burkholderiales</taxon>
        <taxon>Burkholderiaceae</taxon>
        <taxon>Paraburkholderia</taxon>
    </lineage>
</organism>
<dbReference type="RefSeq" id="WP_111934437.1">
    <property type="nucleotide sequence ID" value="NZ_CADFFP010000027.1"/>
</dbReference>
<gene>
    <name evidence="1" type="ORF">BX591_12511</name>
</gene>
<evidence type="ECO:0000313" key="2">
    <source>
        <dbReference type="Proteomes" id="UP000248918"/>
    </source>
</evidence>
<protein>
    <submittedName>
        <fullName evidence="1">Uncharacterized protein</fullName>
    </submittedName>
</protein>
<dbReference type="OrthoDB" id="5916709at2"/>
<sequence length="285" mass="33135">MYVRRRIRESDYELLARFYGRDLGGQSYFNWKNLLDPLDSQHVEPQAICYEENSACLGIAYSRHYVFRLNSREFRVNLIGDLGVDRRCRSGPVAVALIRHAINPDSDLIVCFSDERKTPAYQKILTRYFTPATQVIRYAEVCCRPIGHEPYNEIEADAIPDSAWRNHFGRKRDRQASDYLKCHPLYRTVHYLQHEDKYLTLGVSEDCADVVDLSDSGESHILWGLGVASQFSETCRILLHESRLPTLSQIIPVLHKKPLCMLIGYLQDVPIFDEQRVWIGRLDRR</sequence>
<proteinExistence type="predicted"/>
<reference evidence="1 2" key="1">
    <citation type="submission" date="2018-06" db="EMBL/GenBank/DDBJ databases">
        <title>Genomic Encyclopedia of Type Strains, Phase III (KMG-III): the genomes of soil and plant-associated and newly described type strains.</title>
        <authorList>
            <person name="Whitman W."/>
        </authorList>
    </citation>
    <scope>NUCLEOTIDE SEQUENCE [LARGE SCALE GENOMIC DNA]</scope>
    <source>
        <strain evidence="1 2">LMG 23644</strain>
    </source>
</reference>
<comment type="caution">
    <text evidence="1">The sequence shown here is derived from an EMBL/GenBank/DDBJ whole genome shotgun (WGS) entry which is preliminary data.</text>
</comment>
<accession>A0A329BIE6</accession>
<dbReference type="EMBL" id="QLTK01000025">
    <property type="protein sequence ID" value="RAS22069.1"/>
    <property type="molecule type" value="Genomic_DNA"/>
</dbReference>
<name>A0A329BIE6_9BURK</name>
<evidence type="ECO:0000313" key="1">
    <source>
        <dbReference type="EMBL" id="RAS22069.1"/>
    </source>
</evidence>